<name>A0A9N9E6N6_9GLOM</name>
<proteinExistence type="predicted"/>
<keyword evidence="4" id="KW-1185">Reference proteome</keyword>
<reference evidence="3" key="1">
    <citation type="submission" date="2021-06" db="EMBL/GenBank/DDBJ databases">
        <authorList>
            <person name="Kallberg Y."/>
            <person name="Tangrot J."/>
            <person name="Rosling A."/>
        </authorList>
    </citation>
    <scope>NUCLEOTIDE SEQUENCE</scope>
    <source>
        <strain evidence="3">CL551</strain>
    </source>
</reference>
<feature type="region of interest" description="Disordered" evidence="2">
    <location>
        <begin position="35"/>
        <end position="67"/>
    </location>
</feature>
<feature type="coiled-coil region" evidence="1">
    <location>
        <begin position="8"/>
        <end position="35"/>
    </location>
</feature>
<gene>
    <name evidence="3" type="ORF">AMORRO_LOCUS10456</name>
</gene>
<evidence type="ECO:0000313" key="4">
    <source>
        <dbReference type="Proteomes" id="UP000789342"/>
    </source>
</evidence>
<feature type="compositionally biased region" description="Polar residues" evidence="2">
    <location>
        <begin position="116"/>
        <end position="127"/>
    </location>
</feature>
<dbReference type="AlphaFoldDB" id="A0A9N9E6N6"/>
<dbReference type="OrthoDB" id="2441119at2759"/>
<evidence type="ECO:0000313" key="3">
    <source>
        <dbReference type="EMBL" id="CAG8662307.1"/>
    </source>
</evidence>
<feature type="compositionally biased region" description="Basic and acidic residues" evidence="2">
    <location>
        <begin position="83"/>
        <end position="101"/>
    </location>
</feature>
<comment type="caution">
    <text evidence="3">The sequence shown here is derived from an EMBL/GenBank/DDBJ whole genome shotgun (WGS) entry which is preliminary data.</text>
</comment>
<sequence>MSSELELLKQHITELEAENAERVELKRRIAETLRMTEEERTRRDAENVKLKATIEESGADDTSLPKDKETDAFLNEVHKKKVSNEIRQRNRERKAERKKLQIQESLPIHPEEKMSQDLNSATHPCNSASSEEKICSELDSNIDEASQHLALLCDKAFDAEDGANRANQEEILCWCLYAKDFRSQLNGIIENSDEIIEEQGDSPANASQDISSEKIPEVLHSVSNHNSSGEKSGLPISILPDDPEEKRRHIIGLVLECFPSLSLSDSSER</sequence>
<protein>
    <submittedName>
        <fullName evidence="3">5307_t:CDS:1</fullName>
    </submittedName>
</protein>
<evidence type="ECO:0000256" key="2">
    <source>
        <dbReference type="SAM" id="MobiDB-lite"/>
    </source>
</evidence>
<feature type="region of interest" description="Disordered" evidence="2">
    <location>
        <begin position="83"/>
        <end position="127"/>
    </location>
</feature>
<evidence type="ECO:0000256" key="1">
    <source>
        <dbReference type="SAM" id="Coils"/>
    </source>
</evidence>
<organism evidence="3 4">
    <name type="scientific">Acaulospora morrowiae</name>
    <dbReference type="NCBI Taxonomy" id="94023"/>
    <lineage>
        <taxon>Eukaryota</taxon>
        <taxon>Fungi</taxon>
        <taxon>Fungi incertae sedis</taxon>
        <taxon>Mucoromycota</taxon>
        <taxon>Glomeromycotina</taxon>
        <taxon>Glomeromycetes</taxon>
        <taxon>Diversisporales</taxon>
        <taxon>Acaulosporaceae</taxon>
        <taxon>Acaulospora</taxon>
    </lineage>
</organism>
<keyword evidence="1" id="KW-0175">Coiled coil</keyword>
<feature type="compositionally biased region" description="Basic and acidic residues" evidence="2">
    <location>
        <begin position="35"/>
        <end position="54"/>
    </location>
</feature>
<feature type="non-terminal residue" evidence="3">
    <location>
        <position position="269"/>
    </location>
</feature>
<accession>A0A9N9E6N6</accession>
<dbReference type="Proteomes" id="UP000789342">
    <property type="component" value="Unassembled WGS sequence"/>
</dbReference>
<dbReference type="EMBL" id="CAJVPV010011581">
    <property type="protein sequence ID" value="CAG8662307.1"/>
    <property type="molecule type" value="Genomic_DNA"/>
</dbReference>